<keyword evidence="3" id="KW-1185">Reference proteome</keyword>
<comment type="caution">
    <text evidence="2">The sequence shown here is derived from an EMBL/GenBank/DDBJ whole genome shotgun (WGS) entry which is preliminary data.</text>
</comment>
<keyword evidence="1" id="KW-0812">Transmembrane</keyword>
<accession>A0ABP6W5G2</accession>
<evidence type="ECO:0000313" key="2">
    <source>
        <dbReference type="EMBL" id="GAA3544844.1"/>
    </source>
</evidence>
<protein>
    <submittedName>
        <fullName evidence="2">ABC transporter permease</fullName>
    </submittedName>
</protein>
<sequence>MTKFAIAAEWTKFWSVRATWWCLAGGALLMAFYAVVSGSSQQFSGDRPQAAHGIVVTGAVYLVEFCVITVATLFVTSEYTSGSIRSTLQWVPVRPRVSAAKAAVLAPVLFGFGVVVAAVGMVIAKVLMAGRGLPTTFGEGLLTALGMGAYFAFLGVLCAGIAFTLRSAAGTLVVMIVLLLPLPLLMSSYVLPAAMNYFPAFAGINAMVPPGDVNPMFGGTPPYGAWIGVLICLVWSAAGLLAGTVLLKRRDA</sequence>
<keyword evidence="1" id="KW-1133">Transmembrane helix</keyword>
<feature type="transmembrane region" description="Helical" evidence="1">
    <location>
        <begin position="172"/>
        <end position="191"/>
    </location>
</feature>
<dbReference type="Pfam" id="PF12730">
    <property type="entry name" value="ABC2_membrane_4"/>
    <property type="match status" value="1"/>
</dbReference>
<feature type="transmembrane region" description="Helical" evidence="1">
    <location>
        <begin position="102"/>
        <end position="124"/>
    </location>
</feature>
<gene>
    <name evidence="2" type="ORF">GCM10022222_30650</name>
</gene>
<name>A0ABP6W5G2_9PSEU</name>
<proteinExistence type="predicted"/>
<feature type="transmembrane region" description="Helical" evidence="1">
    <location>
        <begin position="50"/>
        <end position="75"/>
    </location>
</feature>
<feature type="transmembrane region" description="Helical" evidence="1">
    <location>
        <begin position="144"/>
        <end position="165"/>
    </location>
</feature>
<feature type="transmembrane region" description="Helical" evidence="1">
    <location>
        <begin position="20"/>
        <end position="38"/>
    </location>
</feature>
<evidence type="ECO:0000256" key="1">
    <source>
        <dbReference type="SAM" id="Phobius"/>
    </source>
</evidence>
<dbReference type="RefSeq" id="WP_344860067.1">
    <property type="nucleotide sequence ID" value="NZ_BAAAZN010000005.1"/>
</dbReference>
<feature type="transmembrane region" description="Helical" evidence="1">
    <location>
        <begin position="223"/>
        <end position="247"/>
    </location>
</feature>
<reference evidence="3" key="1">
    <citation type="journal article" date="2019" name="Int. J. Syst. Evol. Microbiol.">
        <title>The Global Catalogue of Microorganisms (GCM) 10K type strain sequencing project: providing services to taxonomists for standard genome sequencing and annotation.</title>
        <authorList>
            <consortium name="The Broad Institute Genomics Platform"/>
            <consortium name="The Broad Institute Genome Sequencing Center for Infectious Disease"/>
            <person name="Wu L."/>
            <person name="Ma J."/>
        </authorList>
    </citation>
    <scope>NUCLEOTIDE SEQUENCE [LARGE SCALE GENOMIC DNA]</scope>
    <source>
        <strain evidence="3">JCM 16898</strain>
    </source>
</reference>
<keyword evidence="1" id="KW-0472">Membrane</keyword>
<dbReference type="Proteomes" id="UP001500689">
    <property type="component" value="Unassembled WGS sequence"/>
</dbReference>
<evidence type="ECO:0000313" key="3">
    <source>
        <dbReference type="Proteomes" id="UP001500689"/>
    </source>
</evidence>
<organism evidence="2 3">
    <name type="scientific">Amycolatopsis ultiminotia</name>
    <dbReference type="NCBI Taxonomy" id="543629"/>
    <lineage>
        <taxon>Bacteria</taxon>
        <taxon>Bacillati</taxon>
        <taxon>Actinomycetota</taxon>
        <taxon>Actinomycetes</taxon>
        <taxon>Pseudonocardiales</taxon>
        <taxon>Pseudonocardiaceae</taxon>
        <taxon>Amycolatopsis</taxon>
    </lineage>
</organism>
<dbReference type="EMBL" id="BAAAZN010000005">
    <property type="protein sequence ID" value="GAA3544844.1"/>
    <property type="molecule type" value="Genomic_DNA"/>
</dbReference>